<dbReference type="STRING" id="1073327.SAMN04488108_1871"/>
<dbReference type="RefSeq" id="WP_134204375.1">
    <property type="nucleotide sequence ID" value="NZ_FRXN01000002.1"/>
</dbReference>
<evidence type="ECO:0000256" key="1">
    <source>
        <dbReference type="SAM" id="SignalP"/>
    </source>
</evidence>
<evidence type="ECO:0008006" key="4">
    <source>
        <dbReference type="Google" id="ProtNLM"/>
    </source>
</evidence>
<sequence>MRRFLLLSLLITSSFSCLDDELPLQAEFPQKWVFSGISSSWVANPEITPVVDSLYYYELREDGTFTKFIGEFELNGTFEKEGDLSNEAEYLIFKYDQETYLEDRERDGFGLIHYCGQDFEPFYYVDSNTIRGSWGACDGPNLYFELQ</sequence>
<dbReference type="AlphaFoldDB" id="A0A1M7ZB98"/>
<keyword evidence="1" id="KW-0732">Signal</keyword>
<evidence type="ECO:0000313" key="2">
    <source>
        <dbReference type="EMBL" id="SHO62099.1"/>
    </source>
</evidence>
<accession>A0A1M7ZB98</accession>
<keyword evidence="3" id="KW-1185">Reference proteome</keyword>
<proteinExistence type="predicted"/>
<dbReference type="EMBL" id="FRXN01000002">
    <property type="protein sequence ID" value="SHO62099.1"/>
    <property type="molecule type" value="Genomic_DNA"/>
</dbReference>
<name>A0A1M7ZB98_9BACT</name>
<gene>
    <name evidence="2" type="ORF">SAMN04488108_1871</name>
</gene>
<reference evidence="3" key="1">
    <citation type="submission" date="2016-12" db="EMBL/GenBank/DDBJ databases">
        <authorList>
            <person name="Varghese N."/>
            <person name="Submissions S."/>
        </authorList>
    </citation>
    <scope>NUCLEOTIDE SEQUENCE [LARGE SCALE GENOMIC DNA]</scope>
    <source>
        <strain evidence="3">DSM 25035</strain>
    </source>
</reference>
<protein>
    <recommendedName>
        <fullName evidence="4">Lipoprotein</fullName>
    </recommendedName>
</protein>
<evidence type="ECO:0000313" key="3">
    <source>
        <dbReference type="Proteomes" id="UP000184609"/>
    </source>
</evidence>
<dbReference type="OrthoDB" id="882993at2"/>
<organism evidence="2 3">
    <name type="scientific">Algoriphagus zhangzhouensis</name>
    <dbReference type="NCBI Taxonomy" id="1073327"/>
    <lineage>
        <taxon>Bacteria</taxon>
        <taxon>Pseudomonadati</taxon>
        <taxon>Bacteroidota</taxon>
        <taxon>Cytophagia</taxon>
        <taxon>Cytophagales</taxon>
        <taxon>Cyclobacteriaceae</taxon>
        <taxon>Algoriphagus</taxon>
    </lineage>
</organism>
<feature type="signal peptide" evidence="1">
    <location>
        <begin position="1"/>
        <end position="19"/>
    </location>
</feature>
<dbReference type="PROSITE" id="PS51257">
    <property type="entry name" value="PROKAR_LIPOPROTEIN"/>
    <property type="match status" value="1"/>
</dbReference>
<dbReference type="Proteomes" id="UP000184609">
    <property type="component" value="Unassembled WGS sequence"/>
</dbReference>
<feature type="chain" id="PRO_5009929972" description="Lipoprotein" evidence="1">
    <location>
        <begin position="20"/>
        <end position="147"/>
    </location>
</feature>